<name>A0ABT8RKN0_9BACT</name>
<reference evidence="2" key="1">
    <citation type="submission" date="2023-07" db="EMBL/GenBank/DDBJ databases">
        <title>The genome sequence of Rhodocytophaga aerolata KACC 12507.</title>
        <authorList>
            <person name="Zhang X."/>
        </authorList>
    </citation>
    <scope>NUCLEOTIDE SEQUENCE</scope>
    <source>
        <strain evidence="2">KACC 12507</strain>
    </source>
</reference>
<feature type="transmembrane region" description="Helical" evidence="1">
    <location>
        <begin position="137"/>
        <end position="157"/>
    </location>
</feature>
<gene>
    <name evidence="2" type="ORF">Q0590_35710</name>
</gene>
<dbReference type="Proteomes" id="UP001168528">
    <property type="component" value="Unassembled WGS sequence"/>
</dbReference>
<keyword evidence="1" id="KW-0472">Membrane</keyword>
<keyword evidence="3" id="KW-1185">Reference proteome</keyword>
<dbReference type="EMBL" id="JAUKPO010000078">
    <property type="protein sequence ID" value="MDO1451675.1"/>
    <property type="molecule type" value="Genomic_DNA"/>
</dbReference>
<organism evidence="2 3">
    <name type="scientific">Rhodocytophaga aerolata</name>
    <dbReference type="NCBI Taxonomy" id="455078"/>
    <lineage>
        <taxon>Bacteria</taxon>
        <taxon>Pseudomonadati</taxon>
        <taxon>Bacteroidota</taxon>
        <taxon>Cytophagia</taxon>
        <taxon>Cytophagales</taxon>
        <taxon>Rhodocytophagaceae</taxon>
        <taxon>Rhodocytophaga</taxon>
    </lineage>
</organism>
<evidence type="ECO:0000313" key="3">
    <source>
        <dbReference type="Proteomes" id="UP001168528"/>
    </source>
</evidence>
<sequence>MINSLLKEFVDFTYGVGRAKRNYLIANPNEIILAADGSKSIMTNGSQTITKGIDWVTSQRAVVILTDKRIKSGKWDIPLEKVEQAQLLKIGSLFGSGQVLKIQTKDNEYYQFGMQLNPDWTNQQSLPLTLEKGEVKYSFFSIVVRVVAVAYLIYWLIERIK</sequence>
<dbReference type="RefSeq" id="WP_302042472.1">
    <property type="nucleotide sequence ID" value="NZ_JAUKPO010000078.1"/>
</dbReference>
<evidence type="ECO:0008006" key="4">
    <source>
        <dbReference type="Google" id="ProtNLM"/>
    </source>
</evidence>
<keyword evidence="1" id="KW-1133">Transmembrane helix</keyword>
<comment type="caution">
    <text evidence="2">The sequence shown here is derived from an EMBL/GenBank/DDBJ whole genome shotgun (WGS) entry which is preliminary data.</text>
</comment>
<evidence type="ECO:0000313" key="2">
    <source>
        <dbReference type="EMBL" id="MDO1451675.1"/>
    </source>
</evidence>
<keyword evidence="1" id="KW-0812">Transmembrane</keyword>
<evidence type="ECO:0000256" key="1">
    <source>
        <dbReference type="SAM" id="Phobius"/>
    </source>
</evidence>
<accession>A0ABT8RKN0</accession>
<proteinExistence type="predicted"/>
<protein>
    <recommendedName>
        <fullName evidence="4">VWA domain-containing protein</fullName>
    </recommendedName>
</protein>